<reference evidence="2 3" key="1">
    <citation type="submission" date="2024-01" db="EMBL/GenBank/DDBJ databases">
        <title>The complete chloroplast genome sequence of Lithospermum erythrorhizon: insights into the phylogenetic relationship among Boraginaceae species and the maternal lineages of purple gromwells.</title>
        <authorList>
            <person name="Okada T."/>
            <person name="Watanabe K."/>
        </authorList>
    </citation>
    <scope>NUCLEOTIDE SEQUENCE [LARGE SCALE GENOMIC DNA]</scope>
</reference>
<dbReference type="EMBL" id="BAABME010011774">
    <property type="protein sequence ID" value="GAA0184270.1"/>
    <property type="molecule type" value="Genomic_DNA"/>
</dbReference>
<protein>
    <submittedName>
        <fullName evidence="2">Uncharacterized protein</fullName>
    </submittedName>
</protein>
<evidence type="ECO:0000313" key="3">
    <source>
        <dbReference type="Proteomes" id="UP001454036"/>
    </source>
</evidence>
<accession>A0AAV3RTT0</accession>
<dbReference type="AlphaFoldDB" id="A0AAV3RTT0"/>
<comment type="caution">
    <text evidence="2">The sequence shown here is derived from an EMBL/GenBank/DDBJ whole genome shotgun (WGS) entry which is preliminary data.</text>
</comment>
<proteinExistence type="predicted"/>
<dbReference type="Proteomes" id="UP001454036">
    <property type="component" value="Unassembled WGS sequence"/>
</dbReference>
<name>A0AAV3RTT0_LITER</name>
<evidence type="ECO:0000313" key="2">
    <source>
        <dbReference type="EMBL" id="GAA0184270.1"/>
    </source>
</evidence>
<sequence>MVKLRSEEALTEGGGSYLAIEKAMKKKKNRKIPPPEEEISNMVASNVDPSLLVRVPHDNRGAGGDRTQVVSKSLPLPPVTRSQVEGGSIGVGLDAPQPVDAVQMAPHNGKDFVGNSRTGDVIIDVGGGKTQTVPAFHPLAGSRGSSTDGLHNAPFAGKSLVFQAIGSGSGSVTKDAGRNVKGPKLAGAMLQRVRKALSRRSGARLGAGSASKRPIPPTPLHIRPEAAIPGAVLVGPPVGAKVRPKFSEVIKDNRIVGNGLKLEHYDPMDNEDDVVLDESDEIPFVETWGYCLIG</sequence>
<gene>
    <name evidence="2" type="ORF">LIER_31558</name>
</gene>
<organism evidence="2 3">
    <name type="scientific">Lithospermum erythrorhizon</name>
    <name type="common">Purple gromwell</name>
    <name type="synonym">Lithospermum officinale var. erythrorhizon</name>
    <dbReference type="NCBI Taxonomy" id="34254"/>
    <lineage>
        <taxon>Eukaryota</taxon>
        <taxon>Viridiplantae</taxon>
        <taxon>Streptophyta</taxon>
        <taxon>Embryophyta</taxon>
        <taxon>Tracheophyta</taxon>
        <taxon>Spermatophyta</taxon>
        <taxon>Magnoliopsida</taxon>
        <taxon>eudicotyledons</taxon>
        <taxon>Gunneridae</taxon>
        <taxon>Pentapetalae</taxon>
        <taxon>asterids</taxon>
        <taxon>lamiids</taxon>
        <taxon>Boraginales</taxon>
        <taxon>Boraginaceae</taxon>
        <taxon>Boraginoideae</taxon>
        <taxon>Lithospermeae</taxon>
        <taxon>Lithospermum</taxon>
    </lineage>
</organism>
<evidence type="ECO:0000256" key="1">
    <source>
        <dbReference type="SAM" id="MobiDB-lite"/>
    </source>
</evidence>
<feature type="region of interest" description="Disordered" evidence="1">
    <location>
        <begin position="24"/>
        <end position="43"/>
    </location>
</feature>
<keyword evidence="3" id="KW-1185">Reference proteome</keyword>